<evidence type="ECO:0000259" key="6">
    <source>
        <dbReference type="Pfam" id="PF14363"/>
    </source>
</evidence>
<feature type="compositionally biased region" description="Basic and acidic residues" evidence="4">
    <location>
        <begin position="319"/>
        <end position="329"/>
    </location>
</feature>
<keyword evidence="8" id="KW-1185">Reference proteome</keyword>
<dbReference type="GO" id="GO:0005524">
    <property type="term" value="F:ATP binding"/>
    <property type="evidence" value="ECO:0007669"/>
    <property type="project" value="InterPro"/>
</dbReference>
<dbReference type="Gramene" id="AUR62018309-RA">
    <property type="protein sequence ID" value="AUR62018309-RA:cds"/>
    <property type="gene ID" value="AUR62018309"/>
</dbReference>
<feature type="region of interest" description="Disordered" evidence="4">
    <location>
        <begin position="319"/>
        <end position="345"/>
    </location>
</feature>
<accession>A0A803LSW5</accession>
<dbReference type="Pfam" id="PF00004">
    <property type="entry name" value="AAA"/>
    <property type="match status" value="1"/>
</dbReference>
<evidence type="ECO:0000259" key="5">
    <source>
        <dbReference type="Pfam" id="PF00004"/>
    </source>
</evidence>
<keyword evidence="3" id="KW-0460">Magnesium</keyword>
<evidence type="ECO:0000256" key="1">
    <source>
        <dbReference type="ARBA" id="ARBA00001946"/>
    </source>
</evidence>
<dbReference type="InterPro" id="IPR003959">
    <property type="entry name" value="ATPase_AAA_core"/>
</dbReference>
<dbReference type="GO" id="GO:0016887">
    <property type="term" value="F:ATP hydrolysis activity"/>
    <property type="evidence" value="ECO:0007669"/>
    <property type="project" value="InterPro"/>
</dbReference>
<evidence type="ECO:0000313" key="8">
    <source>
        <dbReference type="Proteomes" id="UP000596660"/>
    </source>
</evidence>
<dbReference type="RefSeq" id="XP_021771100.1">
    <property type="nucleotide sequence ID" value="XM_021915408.1"/>
</dbReference>
<dbReference type="AlphaFoldDB" id="A0A803LSW5"/>
<dbReference type="PANTHER" id="PTHR23070">
    <property type="entry name" value="BCS1 AAA-TYPE ATPASE"/>
    <property type="match status" value="1"/>
</dbReference>
<protein>
    <recommendedName>
        <fullName evidence="9">AAA+ ATPase domain-containing protein</fullName>
    </recommendedName>
</protein>
<name>A0A803LSW5_CHEQI</name>
<evidence type="ECO:0008006" key="9">
    <source>
        <dbReference type="Google" id="ProtNLM"/>
    </source>
</evidence>
<dbReference type="Proteomes" id="UP000596660">
    <property type="component" value="Unplaced"/>
</dbReference>
<dbReference type="OMA" id="MVEREHW"/>
<reference evidence="7" key="1">
    <citation type="journal article" date="2017" name="Nature">
        <title>The genome of Chenopodium quinoa.</title>
        <authorList>
            <person name="Jarvis D.E."/>
            <person name="Ho Y.S."/>
            <person name="Lightfoot D.J."/>
            <person name="Schmoeckel S.M."/>
            <person name="Li B."/>
            <person name="Borm T.J.A."/>
            <person name="Ohyanagi H."/>
            <person name="Mineta K."/>
            <person name="Michell C.T."/>
            <person name="Saber N."/>
            <person name="Kharbatia N.M."/>
            <person name="Rupper R.R."/>
            <person name="Sharp A.R."/>
            <person name="Dally N."/>
            <person name="Boughton B.A."/>
            <person name="Woo Y.H."/>
            <person name="Gao G."/>
            <person name="Schijlen E.G.W.M."/>
            <person name="Guo X."/>
            <person name="Momin A.A."/>
            <person name="Negrao S."/>
            <person name="Al-Babili S."/>
            <person name="Gehring C."/>
            <person name="Roessner U."/>
            <person name="Jung C."/>
            <person name="Murphy K."/>
            <person name="Arold S.T."/>
            <person name="Gojobori T."/>
            <person name="van der Linden C.G."/>
            <person name="van Loo E.N."/>
            <person name="Jellen E.N."/>
            <person name="Maughan P.J."/>
            <person name="Tester M."/>
        </authorList>
    </citation>
    <scope>NUCLEOTIDE SEQUENCE [LARGE SCALE GENOMIC DNA]</scope>
    <source>
        <strain evidence="7">cv. PI 614886</strain>
    </source>
</reference>
<evidence type="ECO:0000256" key="2">
    <source>
        <dbReference type="ARBA" id="ARBA00022801"/>
    </source>
</evidence>
<dbReference type="InterPro" id="IPR050747">
    <property type="entry name" value="Mitochondrial_chaperone_BCS1"/>
</dbReference>
<comment type="cofactor">
    <cofactor evidence="1">
        <name>Mg(2+)</name>
        <dbReference type="ChEBI" id="CHEBI:18420"/>
    </cofactor>
</comment>
<dbReference type="OrthoDB" id="10251412at2759"/>
<dbReference type="InterPro" id="IPR027417">
    <property type="entry name" value="P-loop_NTPase"/>
</dbReference>
<dbReference type="InterPro" id="IPR025753">
    <property type="entry name" value="AAA_N_dom"/>
</dbReference>
<dbReference type="EnsemblPlants" id="AUR62018309-RA">
    <property type="protein sequence ID" value="AUR62018309-RA:cds"/>
    <property type="gene ID" value="AUR62018309"/>
</dbReference>
<organism evidence="7 8">
    <name type="scientific">Chenopodium quinoa</name>
    <name type="common">Quinoa</name>
    <dbReference type="NCBI Taxonomy" id="63459"/>
    <lineage>
        <taxon>Eukaryota</taxon>
        <taxon>Viridiplantae</taxon>
        <taxon>Streptophyta</taxon>
        <taxon>Embryophyta</taxon>
        <taxon>Tracheophyta</taxon>
        <taxon>Spermatophyta</taxon>
        <taxon>Magnoliopsida</taxon>
        <taxon>eudicotyledons</taxon>
        <taxon>Gunneridae</taxon>
        <taxon>Pentapetalae</taxon>
        <taxon>Caryophyllales</taxon>
        <taxon>Chenopodiaceae</taxon>
        <taxon>Chenopodioideae</taxon>
        <taxon>Atripliceae</taxon>
        <taxon>Chenopodium</taxon>
    </lineage>
</organism>
<keyword evidence="2" id="KW-0378">Hydrolase</keyword>
<dbReference type="GeneID" id="110735225"/>
<sequence length="400" mass="46187">MMMINPSDTFMQFGSILATIVFLKALYEQYLPYKWRDSINSFLYRYTERFVKVVNPYNHISFDEYAGGRFKRSEAYTTIETYLSERTSNKARGLKANFIKDSKSLVLGLADNEEVTDEYQGVKVWWNACKTVTRSQGIALYPGSDEKRHYKLTFHSRNRDLITESYLGHVLDQGKEIAIKKRQRKLYTNLNESPSYGKSNLWTHIEFNHPATFDTLAMEASKKELIVNDLLRFTKAKHYYKKIGKPWKRGYLLYGPPGTGKSTMVVSMANLLEYDIYDLELTAVKDNTQLRRLLIETSSKSMIVIEDIDCSLDLTGQRSTEKKQDKDGEDKEGEEGADAIKKKVKEQGETKKSEVTLSGLLNFIDGIWSACGEERVIIFTEFCAVKQSVRVMVEREHWTK</sequence>
<dbReference type="Pfam" id="PF14363">
    <property type="entry name" value="AAA_assoc"/>
    <property type="match status" value="1"/>
</dbReference>
<evidence type="ECO:0000313" key="7">
    <source>
        <dbReference type="EnsemblPlants" id="AUR62018309-RA:cds"/>
    </source>
</evidence>
<evidence type="ECO:0000256" key="3">
    <source>
        <dbReference type="ARBA" id="ARBA00022842"/>
    </source>
</evidence>
<reference evidence="7" key="2">
    <citation type="submission" date="2021-03" db="UniProtKB">
        <authorList>
            <consortium name="EnsemblPlants"/>
        </authorList>
    </citation>
    <scope>IDENTIFICATION</scope>
</reference>
<gene>
    <name evidence="7" type="primary">LOC110735225</name>
</gene>
<dbReference type="Gene3D" id="3.40.50.300">
    <property type="entry name" value="P-loop containing nucleotide triphosphate hydrolases"/>
    <property type="match status" value="1"/>
</dbReference>
<dbReference type="SUPFAM" id="SSF52540">
    <property type="entry name" value="P-loop containing nucleoside triphosphate hydrolases"/>
    <property type="match status" value="1"/>
</dbReference>
<proteinExistence type="predicted"/>
<evidence type="ECO:0000256" key="4">
    <source>
        <dbReference type="SAM" id="MobiDB-lite"/>
    </source>
</evidence>
<feature type="domain" description="AAA-type ATPase N-terminal" evidence="6">
    <location>
        <begin position="38"/>
        <end position="129"/>
    </location>
</feature>
<dbReference type="KEGG" id="cqi:110735225"/>
<feature type="domain" description="ATPase AAA-type core" evidence="5">
    <location>
        <begin position="251"/>
        <end position="315"/>
    </location>
</feature>